<reference evidence="11" key="1">
    <citation type="submission" date="2023-03" db="EMBL/GenBank/DDBJ databases">
        <title>Edaphobacter sp.</title>
        <authorList>
            <person name="Huber K.J."/>
            <person name="Papendorf J."/>
            <person name="Pilke C."/>
            <person name="Bunk B."/>
            <person name="Sproeer C."/>
            <person name="Pester M."/>
        </authorList>
    </citation>
    <scope>NUCLEOTIDE SEQUENCE</scope>
    <source>
        <strain evidence="11">DSM 110680</strain>
    </source>
</reference>
<dbReference type="GO" id="GO:0004180">
    <property type="term" value="F:carboxypeptidase activity"/>
    <property type="evidence" value="ECO:0007669"/>
    <property type="project" value="UniProtKB-KW"/>
</dbReference>
<evidence type="ECO:0000256" key="8">
    <source>
        <dbReference type="SAM" id="MobiDB-lite"/>
    </source>
</evidence>
<feature type="signal peptide" evidence="9">
    <location>
        <begin position="1"/>
        <end position="26"/>
    </location>
</feature>
<evidence type="ECO:0000256" key="9">
    <source>
        <dbReference type="SAM" id="SignalP"/>
    </source>
</evidence>
<feature type="region of interest" description="Disordered" evidence="8">
    <location>
        <begin position="115"/>
        <end position="164"/>
    </location>
</feature>
<gene>
    <name evidence="11" type="ORF">P8935_23300</name>
</gene>
<feature type="chain" id="PRO_5043548870" evidence="9">
    <location>
        <begin position="27"/>
        <end position="1000"/>
    </location>
</feature>
<dbReference type="SUPFAM" id="SSF56935">
    <property type="entry name" value="Porins"/>
    <property type="match status" value="1"/>
</dbReference>
<evidence type="ECO:0000313" key="11">
    <source>
        <dbReference type="EMBL" id="XBH17479.1"/>
    </source>
</evidence>
<evidence type="ECO:0000256" key="5">
    <source>
        <dbReference type="ARBA" id="ARBA00022729"/>
    </source>
</evidence>
<feature type="compositionally biased region" description="Polar residues" evidence="8">
    <location>
        <begin position="154"/>
        <end position="164"/>
    </location>
</feature>
<dbReference type="InterPro" id="IPR039426">
    <property type="entry name" value="TonB-dep_rcpt-like"/>
</dbReference>
<evidence type="ECO:0000256" key="4">
    <source>
        <dbReference type="ARBA" id="ARBA00022692"/>
    </source>
</evidence>
<keyword evidence="7" id="KW-0998">Cell outer membrane</keyword>
<keyword evidence="11" id="KW-0121">Carboxypeptidase</keyword>
<dbReference type="Gene3D" id="2.60.40.1120">
    <property type="entry name" value="Carboxypeptidase-like, regulatory domain"/>
    <property type="match status" value="1"/>
</dbReference>
<comment type="subcellular location">
    <subcellularLocation>
        <location evidence="1">Cell outer membrane</location>
        <topology evidence="1">Multi-pass membrane protein</topology>
    </subcellularLocation>
</comment>
<organism evidence="11">
    <name type="scientific">Telmatobacter sp. DSM 110680</name>
    <dbReference type="NCBI Taxonomy" id="3036704"/>
    <lineage>
        <taxon>Bacteria</taxon>
        <taxon>Pseudomonadati</taxon>
        <taxon>Acidobacteriota</taxon>
        <taxon>Terriglobia</taxon>
        <taxon>Terriglobales</taxon>
        <taxon>Acidobacteriaceae</taxon>
        <taxon>Telmatobacter</taxon>
    </lineage>
</organism>
<dbReference type="PANTHER" id="PTHR30069">
    <property type="entry name" value="TONB-DEPENDENT OUTER MEMBRANE RECEPTOR"/>
    <property type="match status" value="1"/>
</dbReference>
<evidence type="ECO:0000256" key="7">
    <source>
        <dbReference type="ARBA" id="ARBA00023237"/>
    </source>
</evidence>
<keyword evidence="4" id="KW-0812">Transmembrane</keyword>
<sequence>MKQWRWYSKLVIAALVCLCSSQFVRASEYFGKVTYGGLPVPGATVTAAQGTTTISITSDEGGVFRFDDLPDGQWKIQIRMFCFESLEADVTIAPKMPAAKFELKLLPADQLKALATAPPPQPAAPKPALQVAEKKPENGAGQAPQEMPKPPEDANQQSSDGFLVNGSVNNAATSQFSLNQAFGNRRFNTKSLYNGGFGLILDNSALDARQYSLSGFSTPKPVYDRITAGFTIGGPLKIAHLLPRGPNFFVGYQWTRNHTAQTDSALVPTLDERAGIINGTTFPVSPQADALLQLYPLPNITGNPSYNFQIPVLNSSHQDSLQSRLDKTIGRRDQLYGNFNFQSTRADGVNLFRFVDTTDILGFNTNVNWSHRLNQHLFLYAGYHFSRLRTLVRPEFANKQNISGAAGIGGNDQTPANWGPPALSFSSGIAALSDGQSTFNRNRTDGYSASIGMYRGHHNITIGGDFRKQQYNDYFQQDPRGSFTFTGAATGSDFADFITGVPDASSIAFGNADKYFREPVYDAYATDDWRVLPILTINAGMRWEYGAPITELKDRLVNLDVSSGFAQAAPVLASNPVGSVTGQTYPSSLVRPDRLGIEPRIGLSWRPIPASTIVIRAGYGVYDDTSVYLSPMLQLAQQAPLSKSVKEQNTPACPLTLANGFTQCGTTTADNFAIDPNFRVGYAQTWQVSIQRDLPSALQMTATYLGVKGTHGVQQFLPNSYPLGAANPCPGCPAGFVYETSGGNSTRQSGQLQLRRRLRAGFAASLLYTYSKSIDDDATLGGQGHQSTASQTDFSAGSSAITSSNAQIAQDWLDLKAERSLSSFDQRHLLNLQAQYTTGQGLEGGTLLGGWRGKLLKEWTILAQLNVGTGLPETPVIPVAVPGTGWIGSLRPSLSGAPIYSGQNGAHINPAAYTIPVPGAWGTAGRNSITGPSQFSLDSGMQRTFRPSKHFFLDARIDATNLLNHAVFSSWVTTLESAQFGLPQSAEPMRSLQATMRVRF</sequence>
<protein>
    <submittedName>
        <fullName evidence="11">Carboxypeptidase regulatory-like domain-containing protein</fullName>
    </submittedName>
</protein>
<proteinExistence type="predicted"/>
<evidence type="ECO:0000256" key="2">
    <source>
        <dbReference type="ARBA" id="ARBA00022448"/>
    </source>
</evidence>
<name>A0AAU7DI04_9BACT</name>
<evidence type="ECO:0000256" key="6">
    <source>
        <dbReference type="ARBA" id="ARBA00023136"/>
    </source>
</evidence>
<dbReference type="RefSeq" id="WP_348262704.1">
    <property type="nucleotide sequence ID" value="NZ_CP121196.1"/>
</dbReference>
<dbReference type="InterPro" id="IPR036942">
    <property type="entry name" value="Beta-barrel_TonB_sf"/>
</dbReference>
<dbReference type="PANTHER" id="PTHR30069:SF29">
    <property type="entry name" value="HEMOGLOBIN AND HEMOGLOBIN-HAPTOGLOBIN-BINDING PROTEIN 1-RELATED"/>
    <property type="match status" value="1"/>
</dbReference>
<keyword evidence="2" id="KW-0813">Transport</keyword>
<keyword evidence="5 9" id="KW-0732">Signal</keyword>
<dbReference type="Gene3D" id="2.40.170.20">
    <property type="entry name" value="TonB-dependent receptor, beta-barrel domain"/>
    <property type="match status" value="1"/>
</dbReference>
<dbReference type="InterPro" id="IPR008969">
    <property type="entry name" value="CarboxyPept-like_regulatory"/>
</dbReference>
<keyword evidence="6" id="KW-0472">Membrane</keyword>
<evidence type="ECO:0000256" key="1">
    <source>
        <dbReference type="ARBA" id="ARBA00004571"/>
    </source>
</evidence>
<keyword evidence="11" id="KW-0378">Hydrolase</keyword>
<dbReference type="GO" id="GO:0044718">
    <property type="term" value="P:siderophore transmembrane transport"/>
    <property type="evidence" value="ECO:0007669"/>
    <property type="project" value="TreeGrafter"/>
</dbReference>
<dbReference type="GO" id="GO:0015344">
    <property type="term" value="F:siderophore uptake transmembrane transporter activity"/>
    <property type="evidence" value="ECO:0007669"/>
    <property type="project" value="TreeGrafter"/>
</dbReference>
<keyword evidence="3" id="KW-1134">Transmembrane beta strand</keyword>
<dbReference type="Pfam" id="PF25183">
    <property type="entry name" value="OMP_b-brl_4"/>
    <property type="match status" value="1"/>
</dbReference>
<dbReference type="GO" id="GO:0009279">
    <property type="term" value="C:cell outer membrane"/>
    <property type="evidence" value="ECO:0007669"/>
    <property type="project" value="UniProtKB-SubCell"/>
</dbReference>
<dbReference type="InterPro" id="IPR057601">
    <property type="entry name" value="Oar-like_b-barrel"/>
</dbReference>
<accession>A0AAU7DI04</accession>
<evidence type="ECO:0000256" key="3">
    <source>
        <dbReference type="ARBA" id="ARBA00022452"/>
    </source>
</evidence>
<keyword evidence="11" id="KW-0645">Protease</keyword>
<dbReference type="EMBL" id="CP121196">
    <property type="protein sequence ID" value="XBH17479.1"/>
    <property type="molecule type" value="Genomic_DNA"/>
</dbReference>
<dbReference type="SUPFAM" id="SSF49464">
    <property type="entry name" value="Carboxypeptidase regulatory domain-like"/>
    <property type="match status" value="1"/>
</dbReference>
<dbReference type="Pfam" id="PF13620">
    <property type="entry name" value="CarboxypepD_reg"/>
    <property type="match status" value="1"/>
</dbReference>
<evidence type="ECO:0000259" key="10">
    <source>
        <dbReference type="Pfam" id="PF25183"/>
    </source>
</evidence>
<feature type="domain" description="TonB-dependent transporter Oar-like beta-barrel" evidence="10">
    <location>
        <begin position="201"/>
        <end position="993"/>
    </location>
</feature>
<dbReference type="AlphaFoldDB" id="A0AAU7DI04"/>